<sequence length="106" mass="12133">MVNMYNEDIALTVSVHFSIVKSDEKKTQSLLNIDINDNYNFILKELFFCATDSELIESLTPIIITYLDLIGKMDQIEVGDFIDKVEFNMDFILGAACAYKLNTSEY</sequence>
<gene>
    <name evidence="1" type="ORF">OGZ38_10530</name>
</gene>
<protein>
    <submittedName>
        <fullName evidence="1">Uncharacterized protein</fullName>
    </submittedName>
</protein>
<comment type="caution">
    <text evidence="1">The sequence shown here is derived from an EMBL/GenBank/DDBJ whole genome shotgun (WGS) entry which is preliminary data.</text>
</comment>
<dbReference type="RefSeq" id="WP_278201625.1">
    <property type="nucleotide sequence ID" value="NZ_JAOWLO010000008.1"/>
</dbReference>
<reference evidence="1" key="1">
    <citation type="submission" date="2022-10" db="EMBL/GenBank/DDBJ databases">
        <authorList>
            <person name="Turner M.S."/>
            <person name="Huang W."/>
        </authorList>
    </citation>
    <scope>NUCLEOTIDE SEQUENCE</scope>
    <source>
        <strain evidence="1">593</strain>
    </source>
</reference>
<name>A0AB35KFQ1_9LACT</name>
<accession>A0AB35KFQ1</accession>
<reference evidence="1" key="2">
    <citation type="journal article" date="2023" name="Food Microbiol.">
        <title>Evaluation of the fermentation potential of lactic acid bacteria isolated from herbs, fruits and vegetables as starter cultures in nut-based milk alternatives.</title>
        <authorList>
            <person name="Huang W."/>
            <person name="Dong A."/>
            <person name="Pham H.T."/>
            <person name="Zhou C."/>
            <person name="Huo Z."/>
            <person name="Watjen A.P."/>
            <person name="Prakash S."/>
            <person name="Bang-Berthelsen C.H."/>
            <person name="Turner M.S."/>
        </authorList>
    </citation>
    <scope>NUCLEOTIDE SEQUENCE</scope>
    <source>
        <strain evidence="1">593</strain>
    </source>
</reference>
<evidence type="ECO:0000313" key="1">
    <source>
        <dbReference type="EMBL" id="MDG5049579.1"/>
    </source>
</evidence>
<organism evidence="1 2">
    <name type="scientific">Lactococcus lactis</name>
    <dbReference type="NCBI Taxonomy" id="1358"/>
    <lineage>
        <taxon>Bacteria</taxon>
        <taxon>Bacillati</taxon>
        <taxon>Bacillota</taxon>
        <taxon>Bacilli</taxon>
        <taxon>Lactobacillales</taxon>
        <taxon>Streptococcaceae</taxon>
        <taxon>Lactococcus</taxon>
    </lineage>
</organism>
<dbReference type="Proteomes" id="UP001152820">
    <property type="component" value="Unassembled WGS sequence"/>
</dbReference>
<evidence type="ECO:0000313" key="2">
    <source>
        <dbReference type="Proteomes" id="UP001152820"/>
    </source>
</evidence>
<proteinExistence type="predicted"/>
<dbReference type="AlphaFoldDB" id="A0AB35KFQ1"/>
<dbReference type="EMBL" id="JAOWLO010000008">
    <property type="protein sequence ID" value="MDG5049579.1"/>
    <property type="molecule type" value="Genomic_DNA"/>
</dbReference>